<keyword evidence="3" id="KW-1185">Reference proteome</keyword>
<evidence type="ECO:0000313" key="2">
    <source>
        <dbReference type="EMBL" id="GCA62753.1"/>
    </source>
</evidence>
<sequence length="117" mass="12676">MYDAHTLQKFDFKSHAHEIQKSAASSPRGGSRSNSRGGSRGRGGDRSHSRGDSRGRGRDSRGDRGSSHGRGQRGDRTPRAGGDRTPRAGGDRTPRGGDRTPGRFSRSNSRGPDNKRY</sequence>
<name>A0A391NW90_9EUKA</name>
<evidence type="ECO:0000256" key="1">
    <source>
        <dbReference type="SAM" id="MobiDB-lite"/>
    </source>
</evidence>
<feature type="region of interest" description="Disordered" evidence="1">
    <location>
        <begin position="1"/>
        <end position="117"/>
    </location>
</feature>
<comment type="caution">
    <text evidence="2">The sequence shown here is derived from an EMBL/GenBank/DDBJ whole genome shotgun (WGS) entry which is preliminary data.</text>
</comment>
<feature type="compositionally biased region" description="Low complexity" evidence="1">
    <location>
        <begin position="25"/>
        <end position="37"/>
    </location>
</feature>
<accession>A0A391NW90</accession>
<gene>
    <name evidence="2" type="ORF">KIPB_005537</name>
</gene>
<organism evidence="2 3">
    <name type="scientific">Kipferlia bialata</name>
    <dbReference type="NCBI Taxonomy" id="797122"/>
    <lineage>
        <taxon>Eukaryota</taxon>
        <taxon>Metamonada</taxon>
        <taxon>Carpediemonas-like organisms</taxon>
        <taxon>Kipferlia</taxon>
    </lineage>
</organism>
<dbReference type="AlphaFoldDB" id="A0A391NW90"/>
<feature type="compositionally biased region" description="Basic and acidic residues" evidence="1">
    <location>
        <begin position="1"/>
        <end position="20"/>
    </location>
</feature>
<dbReference type="Proteomes" id="UP000265618">
    <property type="component" value="Unassembled WGS sequence"/>
</dbReference>
<feature type="compositionally biased region" description="Basic and acidic residues" evidence="1">
    <location>
        <begin position="42"/>
        <end position="101"/>
    </location>
</feature>
<dbReference type="EMBL" id="BDIP01001307">
    <property type="protein sequence ID" value="GCA62753.1"/>
    <property type="molecule type" value="Genomic_DNA"/>
</dbReference>
<evidence type="ECO:0000313" key="3">
    <source>
        <dbReference type="Proteomes" id="UP000265618"/>
    </source>
</evidence>
<proteinExistence type="predicted"/>
<protein>
    <submittedName>
        <fullName evidence="2">Uncharacterized protein</fullName>
    </submittedName>
</protein>
<reference evidence="2 3" key="1">
    <citation type="journal article" date="2018" name="PLoS ONE">
        <title>The draft genome of Kipferlia bialata reveals reductive genome evolution in fornicate parasites.</title>
        <authorList>
            <person name="Tanifuji G."/>
            <person name="Takabayashi S."/>
            <person name="Kume K."/>
            <person name="Takagi M."/>
            <person name="Nakayama T."/>
            <person name="Kamikawa R."/>
            <person name="Inagaki Y."/>
            <person name="Hashimoto T."/>
        </authorList>
    </citation>
    <scope>NUCLEOTIDE SEQUENCE [LARGE SCALE GENOMIC DNA]</scope>
    <source>
        <strain evidence="2">NY0173</strain>
    </source>
</reference>